<feature type="compositionally biased region" description="Polar residues" evidence="1">
    <location>
        <begin position="355"/>
        <end position="365"/>
    </location>
</feature>
<feature type="compositionally biased region" description="Low complexity" evidence="1">
    <location>
        <begin position="129"/>
        <end position="159"/>
    </location>
</feature>
<name>A0AAE1D3U4_9GAST</name>
<comment type="caution">
    <text evidence="2">The sequence shown here is derived from an EMBL/GenBank/DDBJ whole genome shotgun (WGS) entry which is preliminary data.</text>
</comment>
<dbReference type="Proteomes" id="UP001283361">
    <property type="component" value="Unassembled WGS sequence"/>
</dbReference>
<keyword evidence="3" id="KW-1185">Reference proteome</keyword>
<gene>
    <name evidence="2" type="ORF">RRG08_008024</name>
</gene>
<reference evidence="2" key="1">
    <citation type="journal article" date="2023" name="G3 (Bethesda)">
        <title>A reference genome for the long-term kleptoplast-retaining sea slug Elysia crispata morphotype clarki.</title>
        <authorList>
            <person name="Eastman K.E."/>
            <person name="Pendleton A.L."/>
            <person name="Shaikh M.A."/>
            <person name="Suttiyut T."/>
            <person name="Ogas R."/>
            <person name="Tomko P."/>
            <person name="Gavelis G."/>
            <person name="Widhalm J.R."/>
            <person name="Wisecaver J.H."/>
        </authorList>
    </citation>
    <scope>NUCLEOTIDE SEQUENCE</scope>
    <source>
        <strain evidence="2">ECLA1</strain>
    </source>
</reference>
<accession>A0AAE1D3U4</accession>
<feature type="region of interest" description="Disordered" evidence="1">
    <location>
        <begin position="412"/>
        <end position="663"/>
    </location>
</feature>
<proteinExistence type="predicted"/>
<feature type="compositionally biased region" description="Gly residues" evidence="1">
    <location>
        <begin position="610"/>
        <end position="627"/>
    </location>
</feature>
<evidence type="ECO:0000313" key="2">
    <source>
        <dbReference type="EMBL" id="KAK3755449.1"/>
    </source>
</evidence>
<organism evidence="2 3">
    <name type="scientific">Elysia crispata</name>
    <name type="common">lettuce slug</name>
    <dbReference type="NCBI Taxonomy" id="231223"/>
    <lineage>
        <taxon>Eukaryota</taxon>
        <taxon>Metazoa</taxon>
        <taxon>Spiralia</taxon>
        <taxon>Lophotrochozoa</taxon>
        <taxon>Mollusca</taxon>
        <taxon>Gastropoda</taxon>
        <taxon>Heterobranchia</taxon>
        <taxon>Euthyneura</taxon>
        <taxon>Panpulmonata</taxon>
        <taxon>Sacoglossa</taxon>
        <taxon>Placobranchoidea</taxon>
        <taxon>Plakobranchidae</taxon>
        <taxon>Elysia</taxon>
    </lineage>
</organism>
<sequence>MVFTRLGLNDSFDDNSKIPDHVARTKTIKKKDKRIVRAPGSFTSGLETKGLRYRSLSTHAGTLRYCSRSPQAKALRYSSRSAHAKALRYRSLSTHAKALSYQKHVRGLHRFLLQCDLFTPNHLAPTPTPTTCASSPTPTAPAPTSTPSSPIRTDTRSTSQVDPDLDLTSSPAADINSSFLSEDDQSPREYNPGIANPVFCEDQALKTSYTEDITARNSTRALAASQASEDQRGEPLYVNSGARLCAAHERPRSESLDSHTAQNGSFELYQRQKQQKYQQHQNQIDCIQSSLPPSSYTWEQQPNHQSFQRVSDCHIPQQNCGQNQNAASSAPFLFRSNCEETTDRADICPAAAATPFTTSGSSHTGVDNRKKTARVSWSIDPADPADLTRCQNNNTKPHPCVDLAATSPTTTLPHSLPAYSRPSATLQPSAQPPFTANFNGPSQTHHNHRPRHNHSGKHNHHNNRDHQPFSQENHNSPQIPPPGRDHHYPYHNHHRQQSYPYHILPPQEPQPAATKTTPPPPPPPPQSPDGSGGRSSPPPPPLHGQIPASSGGKTTSGPEPLAGGPRRKPPAPLRPGVAAGPALSRGGTTSGCVPSVTATMSCPSGQACSMGGGSSNGGGGNGNGGSAGTEIQRRNLGFGGSGTSAASAGPGKRSLQHQNPEKHMEACARMPDEDITVLDENPVLIVPVQEPEPRPSTKISLPTVKSKVGVAGATKR</sequence>
<evidence type="ECO:0000313" key="3">
    <source>
        <dbReference type="Proteomes" id="UP001283361"/>
    </source>
</evidence>
<protein>
    <submittedName>
        <fullName evidence="2">Uncharacterized protein</fullName>
    </submittedName>
</protein>
<feature type="compositionally biased region" description="Polar residues" evidence="1">
    <location>
        <begin position="468"/>
        <end position="477"/>
    </location>
</feature>
<dbReference type="AlphaFoldDB" id="A0AAE1D3U4"/>
<feature type="region of interest" description="Disordered" evidence="1">
    <location>
        <begin position="354"/>
        <end position="393"/>
    </location>
</feature>
<feature type="compositionally biased region" description="Basic residues" evidence="1">
    <location>
        <begin position="445"/>
        <end position="461"/>
    </location>
</feature>
<feature type="compositionally biased region" description="Polar residues" evidence="1">
    <location>
        <begin position="167"/>
        <end position="180"/>
    </location>
</feature>
<feature type="region of interest" description="Disordered" evidence="1">
    <location>
        <begin position="127"/>
        <end position="195"/>
    </location>
</feature>
<feature type="compositionally biased region" description="Pro residues" evidence="1">
    <location>
        <begin position="517"/>
        <end position="527"/>
    </location>
</feature>
<evidence type="ECO:0000256" key="1">
    <source>
        <dbReference type="SAM" id="MobiDB-lite"/>
    </source>
</evidence>
<feature type="compositionally biased region" description="Polar residues" evidence="1">
    <location>
        <begin position="586"/>
        <end position="607"/>
    </location>
</feature>
<feature type="compositionally biased region" description="Polar residues" evidence="1">
    <location>
        <begin position="422"/>
        <end position="444"/>
    </location>
</feature>
<dbReference type="EMBL" id="JAWDGP010005601">
    <property type="protein sequence ID" value="KAK3755449.1"/>
    <property type="molecule type" value="Genomic_DNA"/>
</dbReference>